<name>A0AAW2MN35_9LAMI</name>
<accession>A0AAW2MN35</accession>
<dbReference type="PANTHER" id="PTHR35046">
    <property type="entry name" value="ZINC KNUCKLE (CCHC-TYPE) FAMILY PROTEIN"/>
    <property type="match status" value="1"/>
</dbReference>
<organism evidence="1">
    <name type="scientific">Sesamum calycinum</name>
    <dbReference type="NCBI Taxonomy" id="2727403"/>
    <lineage>
        <taxon>Eukaryota</taxon>
        <taxon>Viridiplantae</taxon>
        <taxon>Streptophyta</taxon>
        <taxon>Embryophyta</taxon>
        <taxon>Tracheophyta</taxon>
        <taxon>Spermatophyta</taxon>
        <taxon>Magnoliopsida</taxon>
        <taxon>eudicotyledons</taxon>
        <taxon>Gunneridae</taxon>
        <taxon>Pentapetalae</taxon>
        <taxon>asterids</taxon>
        <taxon>lamiids</taxon>
        <taxon>Lamiales</taxon>
        <taxon>Pedaliaceae</taxon>
        <taxon>Sesamum</taxon>
    </lineage>
</organism>
<reference evidence="1" key="2">
    <citation type="journal article" date="2024" name="Plant">
        <title>Genomic evolution and insights into agronomic trait innovations of Sesamum species.</title>
        <authorList>
            <person name="Miao H."/>
            <person name="Wang L."/>
            <person name="Qu L."/>
            <person name="Liu H."/>
            <person name="Sun Y."/>
            <person name="Le M."/>
            <person name="Wang Q."/>
            <person name="Wei S."/>
            <person name="Zheng Y."/>
            <person name="Lin W."/>
            <person name="Duan Y."/>
            <person name="Cao H."/>
            <person name="Xiong S."/>
            <person name="Wang X."/>
            <person name="Wei L."/>
            <person name="Li C."/>
            <person name="Ma Q."/>
            <person name="Ju M."/>
            <person name="Zhao R."/>
            <person name="Li G."/>
            <person name="Mu C."/>
            <person name="Tian Q."/>
            <person name="Mei H."/>
            <person name="Zhang T."/>
            <person name="Gao T."/>
            <person name="Zhang H."/>
        </authorList>
    </citation>
    <scope>NUCLEOTIDE SEQUENCE</scope>
    <source>
        <strain evidence="1">KEN8</strain>
    </source>
</reference>
<evidence type="ECO:0000313" key="1">
    <source>
        <dbReference type="EMBL" id="KAL0332909.1"/>
    </source>
</evidence>
<gene>
    <name evidence="1" type="ORF">Scaly_2192400</name>
</gene>
<proteinExistence type="predicted"/>
<dbReference type="EMBL" id="JACGWM010000013">
    <property type="protein sequence ID" value="KAL0332909.1"/>
    <property type="molecule type" value="Genomic_DNA"/>
</dbReference>
<dbReference type="AlphaFoldDB" id="A0AAW2MN35"/>
<dbReference type="PANTHER" id="PTHR35046:SF9">
    <property type="entry name" value="RNA-DIRECTED DNA POLYMERASE"/>
    <property type="match status" value="1"/>
</dbReference>
<protein>
    <recommendedName>
        <fullName evidence="2">Retrotransposon gag domain-containing protein</fullName>
    </recommendedName>
</protein>
<reference evidence="1" key="1">
    <citation type="submission" date="2020-06" db="EMBL/GenBank/DDBJ databases">
        <authorList>
            <person name="Li T."/>
            <person name="Hu X."/>
            <person name="Zhang T."/>
            <person name="Song X."/>
            <person name="Zhang H."/>
            <person name="Dai N."/>
            <person name="Sheng W."/>
            <person name="Hou X."/>
            <person name="Wei L."/>
        </authorList>
    </citation>
    <scope>NUCLEOTIDE SEQUENCE</scope>
    <source>
        <strain evidence="1">KEN8</strain>
        <tissue evidence="1">Leaf</tissue>
    </source>
</reference>
<comment type="caution">
    <text evidence="1">The sequence shown here is derived from an EMBL/GenBank/DDBJ whole genome shotgun (WGS) entry which is preliminary data.</text>
</comment>
<sequence length="145" mass="17421">MVLEPKLTLYATLRKTLEDPTGEEEYGDIQPKRVNRPRDRLRWLRDEYGGLGGVKVTIPSFKGKNDPEAYLELEIHDEQIFSCHNYSESKKVKLTALEFTSYARIWWNQMRKEQIKNGEHPIITRKEMRAFLRRRFIPSYYRREL</sequence>
<evidence type="ECO:0008006" key="2">
    <source>
        <dbReference type="Google" id="ProtNLM"/>
    </source>
</evidence>